<dbReference type="PANTHER" id="PTHR12358:SF54">
    <property type="entry name" value="SPHINGOSINE KINASE RELATED PROTEIN"/>
    <property type="match status" value="1"/>
</dbReference>
<organism evidence="6 7">
    <name type="scientific">Agrilactobacillus composti DSM 18527 = JCM 14202</name>
    <dbReference type="NCBI Taxonomy" id="1423734"/>
    <lineage>
        <taxon>Bacteria</taxon>
        <taxon>Bacillati</taxon>
        <taxon>Bacillota</taxon>
        <taxon>Bacilli</taxon>
        <taxon>Lactobacillales</taxon>
        <taxon>Lactobacillaceae</taxon>
        <taxon>Agrilactobacillus</taxon>
    </lineage>
</organism>
<evidence type="ECO:0000256" key="3">
    <source>
        <dbReference type="ARBA" id="ARBA00022741"/>
    </source>
</evidence>
<dbReference type="eggNOG" id="COG1597">
    <property type="taxonomic scope" value="Bacteria"/>
</dbReference>
<proteinExistence type="inferred from homology"/>
<dbReference type="PROSITE" id="PS50146">
    <property type="entry name" value="DAGK"/>
    <property type="match status" value="1"/>
</dbReference>
<evidence type="ECO:0000313" key="6">
    <source>
        <dbReference type="EMBL" id="KRM34988.1"/>
    </source>
</evidence>
<reference evidence="6 7" key="1">
    <citation type="journal article" date="2015" name="Genome Announc.">
        <title>Expanding the biotechnology potential of lactobacilli through comparative genomics of 213 strains and associated genera.</title>
        <authorList>
            <person name="Sun Z."/>
            <person name="Harris H.M."/>
            <person name="McCann A."/>
            <person name="Guo C."/>
            <person name="Argimon S."/>
            <person name="Zhang W."/>
            <person name="Yang X."/>
            <person name="Jeffery I.B."/>
            <person name="Cooney J.C."/>
            <person name="Kagawa T.F."/>
            <person name="Liu W."/>
            <person name="Song Y."/>
            <person name="Salvetti E."/>
            <person name="Wrobel A."/>
            <person name="Rasinkangas P."/>
            <person name="Parkhill J."/>
            <person name="Rea M.C."/>
            <person name="O'Sullivan O."/>
            <person name="Ritari J."/>
            <person name="Douillard F.P."/>
            <person name="Paul Ross R."/>
            <person name="Yang R."/>
            <person name="Briner A.E."/>
            <person name="Felis G.E."/>
            <person name="de Vos W.M."/>
            <person name="Barrangou R."/>
            <person name="Klaenhammer T.R."/>
            <person name="Caufield P.W."/>
            <person name="Cui Y."/>
            <person name="Zhang H."/>
            <person name="O'Toole P.W."/>
        </authorList>
    </citation>
    <scope>NUCLEOTIDE SEQUENCE [LARGE SCALE GENOMIC DNA]</scope>
    <source>
        <strain evidence="6 7">DSM 18527</strain>
    </source>
</reference>
<dbReference type="AlphaFoldDB" id="A0A0R1Y6R2"/>
<dbReference type="SUPFAM" id="SSF111331">
    <property type="entry name" value="NAD kinase/diacylglycerol kinase-like"/>
    <property type="match status" value="1"/>
</dbReference>
<dbReference type="InterPro" id="IPR001206">
    <property type="entry name" value="Diacylglycerol_kinase_cat_dom"/>
</dbReference>
<keyword evidence="3" id="KW-0547">Nucleotide-binding</keyword>
<dbReference type="InterPro" id="IPR050187">
    <property type="entry name" value="Lipid_Phosphate_FormReg"/>
</dbReference>
<dbReference type="GO" id="GO:0005524">
    <property type="term" value="F:ATP binding"/>
    <property type="evidence" value="ECO:0007669"/>
    <property type="project" value="UniProtKB-KW"/>
</dbReference>
<evidence type="ECO:0000313" key="7">
    <source>
        <dbReference type="Proteomes" id="UP000051236"/>
    </source>
</evidence>
<evidence type="ECO:0000256" key="2">
    <source>
        <dbReference type="ARBA" id="ARBA00005983"/>
    </source>
</evidence>
<name>A0A0R1Y6R2_9LACO</name>
<dbReference type="PANTHER" id="PTHR12358">
    <property type="entry name" value="SPHINGOSINE KINASE"/>
    <property type="match status" value="1"/>
</dbReference>
<gene>
    <name evidence="6" type="ORF">FC83_GL001834</name>
</gene>
<evidence type="ECO:0000259" key="5">
    <source>
        <dbReference type="PROSITE" id="PS50146"/>
    </source>
</evidence>
<feature type="domain" description="DAGKc" evidence="5">
    <location>
        <begin position="1"/>
        <end position="132"/>
    </location>
</feature>
<dbReference type="NCBIfam" id="TIGR00147">
    <property type="entry name" value="YegS/Rv2252/BmrU family lipid kinase"/>
    <property type="match status" value="1"/>
</dbReference>
<keyword evidence="7" id="KW-1185">Reference proteome</keyword>
<dbReference type="SMART" id="SM00046">
    <property type="entry name" value="DAGKc"/>
    <property type="match status" value="1"/>
</dbReference>
<dbReference type="InterPro" id="IPR005218">
    <property type="entry name" value="Diacylglycerol/lipid_kinase"/>
</dbReference>
<dbReference type="Gene3D" id="3.40.50.10330">
    <property type="entry name" value="Probable inorganic polyphosphate/atp-NAD kinase, domain 1"/>
    <property type="match status" value="1"/>
</dbReference>
<sequence length="294" mass="31943">MFHVKQLVFYNDKAGDGQAAHTAELVHAHLRQQGLDYEDINTDTPEAALKLLKAKLASAERLICIGGDGSLNLAVTALLQTKATPQLAIIPNGTINNFAKSLGIPLDVKRAIANISTGSVQNVGIGSCNDQAVVSSLVFGILADISNNVRQDEKRRFGPIIYVFKGLKGLFTGHSYPIQFKSPQHNAAYKVWSCLITTTNYVGGRQYLQANVPGFAVAILHNFAVLKIPAYVYYLFSGKFSRLKGTTAFATEKLTLSALNQQAVEVRIDGDAGPKLPVQLQWHPAFLRVITPKP</sequence>
<dbReference type="Pfam" id="PF00781">
    <property type="entry name" value="DAGK_cat"/>
    <property type="match status" value="1"/>
</dbReference>
<dbReference type="Proteomes" id="UP000051236">
    <property type="component" value="Unassembled WGS sequence"/>
</dbReference>
<dbReference type="STRING" id="1423734.FC83_GL001834"/>
<keyword evidence="4" id="KW-0067">ATP-binding</keyword>
<dbReference type="EMBL" id="AZGA01000018">
    <property type="protein sequence ID" value="KRM34988.1"/>
    <property type="molecule type" value="Genomic_DNA"/>
</dbReference>
<comment type="cofactor">
    <cofactor evidence="1">
        <name>Mg(2+)</name>
        <dbReference type="ChEBI" id="CHEBI:18420"/>
    </cofactor>
</comment>
<dbReference type="InterPro" id="IPR016064">
    <property type="entry name" value="NAD/diacylglycerol_kinase_sf"/>
</dbReference>
<evidence type="ECO:0000256" key="4">
    <source>
        <dbReference type="ARBA" id="ARBA00022840"/>
    </source>
</evidence>
<evidence type="ECO:0000256" key="1">
    <source>
        <dbReference type="ARBA" id="ARBA00001946"/>
    </source>
</evidence>
<dbReference type="Gene3D" id="2.60.200.40">
    <property type="match status" value="1"/>
</dbReference>
<dbReference type="PATRIC" id="fig|1423734.3.peg.1856"/>
<dbReference type="InterPro" id="IPR017438">
    <property type="entry name" value="ATP-NAD_kinase_N"/>
</dbReference>
<comment type="similarity">
    <text evidence="2">Belongs to the diacylglycerol/lipid kinase family.</text>
</comment>
<protein>
    <submittedName>
        <fullName evidence="6">Transcription regulator</fullName>
    </submittedName>
</protein>
<comment type="caution">
    <text evidence="6">The sequence shown here is derived from an EMBL/GenBank/DDBJ whole genome shotgun (WGS) entry which is preliminary data.</text>
</comment>
<dbReference type="GO" id="GO:0016301">
    <property type="term" value="F:kinase activity"/>
    <property type="evidence" value="ECO:0007669"/>
    <property type="project" value="InterPro"/>
</dbReference>
<accession>A0A0R1Y6R2</accession>
<dbReference type="GO" id="GO:0008654">
    <property type="term" value="P:phospholipid biosynthetic process"/>
    <property type="evidence" value="ECO:0007669"/>
    <property type="project" value="InterPro"/>
</dbReference>